<proteinExistence type="predicted"/>
<accession>A0AAP0AXQ8</accession>
<protein>
    <submittedName>
        <fullName evidence="1">Uncharacterized protein</fullName>
    </submittedName>
</protein>
<sequence>MKQTDYSNEGFVSAKKIRMACQNPPPSIHRRLEVPPPARLPPPLHIFSSFLASPSSARRLISPNLSLASKLHCSYHRQPSAAPTISPRATPKTAEYVFPDPIPEFAEAETIKFRDHLLERLSKKDIFDDSVEEVVRICTEQILSNFLHTEYGGPGTLMVVPFIDMADTINERGLPGGPQAARAAVIWAQNNVDRDWKDWTGDPNL</sequence>
<dbReference type="EMBL" id="JBBWWQ010000019">
    <property type="protein sequence ID" value="KAK8918709.1"/>
    <property type="molecule type" value="Genomic_DNA"/>
</dbReference>
<dbReference type="AlphaFoldDB" id="A0AAP0AXQ8"/>
<dbReference type="Proteomes" id="UP001418222">
    <property type="component" value="Unassembled WGS sequence"/>
</dbReference>
<comment type="caution">
    <text evidence="1">The sequence shown here is derived from an EMBL/GenBank/DDBJ whole genome shotgun (WGS) entry which is preliminary data.</text>
</comment>
<dbReference type="PANTHER" id="PTHR35987:SF2">
    <property type="entry name" value="PROTEIN PLASTID REDOX INSENSITIVE 2, CHLOROPLASTIC"/>
    <property type="match status" value="1"/>
</dbReference>
<evidence type="ECO:0000313" key="1">
    <source>
        <dbReference type="EMBL" id="KAK8918709.1"/>
    </source>
</evidence>
<dbReference type="InterPro" id="IPR039349">
    <property type="entry name" value="PRIN2"/>
</dbReference>
<reference evidence="1 2" key="1">
    <citation type="journal article" date="2022" name="Nat. Plants">
        <title>Genomes of leafy and leafless Platanthera orchids illuminate the evolution of mycoheterotrophy.</title>
        <authorList>
            <person name="Li M.H."/>
            <person name="Liu K.W."/>
            <person name="Li Z."/>
            <person name="Lu H.C."/>
            <person name="Ye Q.L."/>
            <person name="Zhang D."/>
            <person name="Wang J.Y."/>
            <person name="Li Y.F."/>
            <person name="Zhong Z.M."/>
            <person name="Liu X."/>
            <person name="Yu X."/>
            <person name="Liu D.K."/>
            <person name="Tu X.D."/>
            <person name="Liu B."/>
            <person name="Hao Y."/>
            <person name="Liao X.Y."/>
            <person name="Jiang Y.T."/>
            <person name="Sun W.H."/>
            <person name="Chen J."/>
            <person name="Chen Y.Q."/>
            <person name="Ai Y."/>
            <person name="Zhai J.W."/>
            <person name="Wu S.S."/>
            <person name="Zhou Z."/>
            <person name="Hsiao Y.Y."/>
            <person name="Wu W.L."/>
            <person name="Chen Y.Y."/>
            <person name="Lin Y.F."/>
            <person name="Hsu J.L."/>
            <person name="Li C.Y."/>
            <person name="Wang Z.W."/>
            <person name="Zhao X."/>
            <person name="Zhong W.Y."/>
            <person name="Ma X.K."/>
            <person name="Ma L."/>
            <person name="Huang J."/>
            <person name="Chen G.Z."/>
            <person name="Huang M.Z."/>
            <person name="Huang L."/>
            <person name="Peng D.H."/>
            <person name="Luo Y.B."/>
            <person name="Zou S.Q."/>
            <person name="Chen S.P."/>
            <person name="Lan S."/>
            <person name="Tsai W.C."/>
            <person name="Van de Peer Y."/>
            <person name="Liu Z.J."/>
        </authorList>
    </citation>
    <scope>NUCLEOTIDE SEQUENCE [LARGE SCALE GENOMIC DNA]</scope>
    <source>
        <strain evidence="1">Lor287</strain>
    </source>
</reference>
<evidence type="ECO:0000313" key="2">
    <source>
        <dbReference type="Proteomes" id="UP001418222"/>
    </source>
</evidence>
<gene>
    <name evidence="1" type="ORF">KSP39_PZI021103</name>
</gene>
<dbReference type="PANTHER" id="PTHR35987">
    <property type="entry name" value="PROTEIN PLASTID REDOX INSENSITIVE 2, CHLOROPLASTIC-RELATED"/>
    <property type="match status" value="1"/>
</dbReference>
<keyword evidence="2" id="KW-1185">Reference proteome</keyword>
<dbReference type="GO" id="GO:0010468">
    <property type="term" value="P:regulation of gene expression"/>
    <property type="evidence" value="ECO:0007669"/>
    <property type="project" value="InterPro"/>
</dbReference>
<name>A0AAP0AXQ8_9ASPA</name>
<organism evidence="1 2">
    <name type="scientific">Platanthera zijinensis</name>
    <dbReference type="NCBI Taxonomy" id="2320716"/>
    <lineage>
        <taxon>Eukaryota</taxon>
        <taxon>Viridiplantae</taxon>
        <taxon>Streptophyta</taxon>
        <taxon>Embryophyta</taxon>
        <taxon>Tracheophyta</taxon>
        <taxon>Spermatophyta</taxon>
        <taxon>Magnoliopsida</taxon>
        <taxon>Liliopsida</taxon>
        <taxon>Asparagales</taxon>
        <taxon>Orchidaceae</taxon>
        <taxon>Orchidoideae</taxon>
        <taxon>Orchideae</taxon>
        <taxon>Orchidinae</taxon>
        <taxon>Platanthera</taxon>
    </lineage>
</organism>